<dbReference type="EnsemblMetazoa" id="ASIC020274-RA">
    <property type="protein sequence ID" value="ASIC020274-PA"/>
    <property type="gene ID" value="ASIC020274"/>
</dbReference>
<accession>A0A084WPC5</accession>
<reference evidence="2 4" key="1">
    <citation type="journal article" date="2014" name="BMC Genomics">
        <title>Genome sequence of Anopheles sinensis provides insight into genetics basis of mosquito competence for malaria parasites.</title>
        <authorList>
            <person name="Zhou D."/>
            <person name="Zhang D."/>
            <person name="Ding G."/>
            <person name="Shi L."/>
            <person name="Hou Q."/>
            <person name="Ye Y."/>
            <person name="Xu Y."/>
            <person name="Zhou H."/>
            <person name="Xiong C."/>
            <person name="Li S."/>
            <person name="Yu J."/>
            <person name="Hong S."/>
            <person name="Yu X."/>
            <person name="Zou P."/>
            <person name="Chen C."/>
            <person name="Chang X."/>
            <person name="Wang W."/>
            <person name="Lv Y."/>
            <person name="Sun Y."/>
            <person name="Ma L."/>
            <person name="Shen B."/>
            <person name="Zhu C."/>
        </authorList>
    </citation>
    <scope>NUCLEOTIDE SEQUENCE [LARGE SCALE GENOMIC DNA]</scope>
</reference>
<evidence type="ECO:0000313" key="3">
    <source>
        <dbReference type="EnsemblMetazoa" id="ASIC020274-PA"/>
    </source>
</evidence>
<feature type="region of interest" description="Disordered" evidence="1">
    <location>
        <begin position="1"/>
        <end position="71"/>
    </location>
</feature>
<feature type="compositionally biased region" description="Low complexity" evidence="1">
    <location>
        <begin position="14"/>
        <end position="26"/>
    </location>
</feature>
<proteinExistence type="predicted"/>
<dbReference type="EMBL" id="ATLV01025041">
    <property type="status" value="NOT_ANNOTATED_CDS"/>
    <property type="molecule type" value="Genomic_DNA"/>
</dbReference>
<dbReference type="AlphaFoldDB" id="A0A084WPC5"/>
<protein>
    <submittedName>
        <fullName evidence="2 3">Uncharacterized protein</fullName>
    </submittedName>
</protein>
<dbReference type="EMBL" id="KE525368">
    <property type="protein sequence ID" value="KFB52069.1"/>
    <property type="molecule type" value="Genomic_DNA"/>
</dbReference>
<organism evidence="2">
    <name type="scientific">Anopheles sinensis</name>
    <name type="common">Mosquito</name>
    <dbReference type="NCBI Taxonomy" id="74873"/>
    <lineage>
        <taxon>Eukaryota</taxon>
        <taxon>Metazoa</taxon>
        <taxon>Ecdysozoa</taxon>
        <taxon>Arthropoda</taxon>
        <taxon>Hexapoda</taxon>
        <taxon>Insecta</taxon>
        <taxon>Pterygota</taxon>
        <taxon>Neoptera</taxon>
        <taxon>Endopterygota</taxon>
        <taxon>Diptera</taxon>
        <taxon>Nematocera</taxon>
        <taxon>Culicoidea</taxon>
        <taxon>Culicidae</taxon>
        <taxon>Anophelinae</taxon>
        <taxon>Anopheles</taxon>
    </lineage>
</organism>
<dbReference type="Proteomes" id="UP000030765">
    <property type="component" value="Unassembled WGS sequence"/>
</dbReference>
<evidence type="ECO:0000256" key="1">
    <source>
        <dbReference type="SAM" id="MobiDB-lite"/>
    </source>
</evidence>
<evidence type="ECO:0000313" key="4">
    <source>
        <dbReference type="Proteomes" id="UP000030765"/>
    </source>
</evidence>
<reference evidence="3" key="2">
    <citation type="submission" date="2020-05" db="UniProtKB">
        <authorList>
            <consortium name="EnsemblMetazoa"/>
        </authorList>
    </citation>
    <scope>IDENTIFICATION</scope>
</reference>
<dbReference type="VEuPathDB" id="VectorBase:ASIC020274"/>
<sequence length="135" mass="14765">MGTLFVRTKHSSETNHNNGSSSGHISPIVGNTAICTRHHTGDPPEMTDAENGTELVGFGRPFDSGRQKTKARRDCAIFVAPRPMRKAAPVASKAETRLLERLSERNKCDRSSSPSWMSATRESALCRWTGFAPGH</sequence>
<name>A0A084WPC5_ANOSI</name>
<keyword evidence="4" id="KW-1185">Reference proteome</keyword>
<gene>
    <name evidence="2" type="ORF">ZHAS_00020274</name>
</gene>
<evidence type="ECO:0000313" key="2">
    <source>
        <dbReference type="EMBL" id="KFB52069.1"/>
    </source>
</evidence>